<gene>
    <name evidence="3" type="ORF">THTE_1052</name>
</gene>
<dbReference type="Gene3D" id="3.30.360.10">
    <property type="entry name" value="Dihydrodipicolinate Reductase, domain 2"/>
    <property type="match status" value="1"/>
</dbReference>
<dbReference type="RefSeq" id="WP_157731698.1">
    <property type="nucleotide sequence ID" value="NZ_CP018477.1"/>
</dbReference>
<dbReference type="InterPro" id="IPR000683">
    <property type="entry name" value="Gfo/Idh/MocA-like_OxRdtase_N"/>
</dbReference>
<accession>A0A286RCG5</accession>
<dbReference type="SUPFAM" id="SSF51735">
    <property type="entry name" value="NAD(P)-binding Rossmann-fold domains"/>
    <property type="match status" value="1"/>
</dbReference>
<dbReference type="EMBL" id="CP018477">
    <property type="protein sequence ID" value="ASV73654.1"/>
    <property type="molecule type" value="Genomic_DNA"/>
</dbReference>
<dbReference type="GO" id="GO:0000166">
    <property type="term" value="F:nucleotide binding"/>
    <property type="evidence" value="ECO:0007669"/>
    <property type="project" value="InterPro"/>
</dbReference>
<dbReference type="OrthoDB" id="9774191at2"/>
<dbReference type="Pfam" id="PF01408">
    <property type="entry name" value="GFO_IDH_MocA"/>
    <property type="match status" value="1"/>
</dbReference>
<dbReference type="PANTHER" id="PTHR43818:SF5">
    <property type="entry name" value="OXIDOREDUCTASE FAMILY PROTEIN"/>
    <property type="match status" value="1"/>
</dbReference>
<dbReference type="SUPFAM" id="SSF55347">
    <property type="entry name" value="Glyceraldehyde-3-phosphate dehydrogenase-like, C-terminal domain"/>
    <property type="match status" value="1"/>
</dbReference>
<dbReference type="KEGG" id="ttf:THTE_1052"/>
<evidence type="ECO:0000313" key="3">
    <source>
        <dbReference type="EMBL" id="ASV73654.1"/>
    </source>
</evidence>
<dbReference type="PANTHER" id="PTHR43818">
    <property type="entry name" value="BCDNA.GH03377"/>
    <property type="match status" value="1"/>
</dbReference>
<protein>
    <submittedName>
        <fullName evidence="3">Myo-inositol 2-dehydrogenase</fullName>
        <ecNumber evidence="3">1.1.1.18</ecNumber>
    </submittedName>
</protein>
<dbReference type="InterPro" id="IPR050463">
    <property type="entry name" value="Gfo/Idh/MocA_oxidrdct_glycsds"/>
</dbReference>
<dbReference type="Proteomes" id="UP000215086">
    <property type="component" value="Chromosome"/>
</dbReference>
<keyword evidence="4" id="KW-1185">Reference proteome</keyword>
<dbReference type="InterPro" id="IPR036291">
    <property type="entry name" value="NAD(P)-bd_dom_sf"/>
</dbReference>
<dbReference type="AlphaFoldDB" id="A0A286RCG5"/>
<sequence length="494" mass="54290">MNSDRTHLSRRAFIQESILASLAAGVLPAMPLRGSETTAPQPAANPGPNGKLQVAVLGVRGRGQDHAAAYASRSDCHVLYLCDADRDVGQAYLERFASRFGYRPKFVQDLREVMADPAVDIVSIATPNHWHALASIWAIQAGKHVYVEKPVSHNISEGRRIVQAARKYQKLCQGGTQRRSEGRYRAAAEAIKAGKIGKVTLIRCVMYRPRSPIGPPGDYPIPPGVDYNLWAGPAPMAKVTRKSFHYDWHWFWDYGNGEIGNNCIHCVDTARILVPFRTLGRWVVSYGGRLGFHDAGETPNTQVAIHDLGDGVTLVQEVRNHKTDKPFLNGAVLIAGEEGYIACDLGANVVLYDRAGNPKEKLPSSGGDHFANFVEAVKAGRQDMLNADVEETHISTALTHLANISYLLGHQAGHDELVAALKPLQVNEDCLATLNAIEAHLKENGIDLQKEPLTLGPRLAIDAEHEKFIDNPDADRLLTREYREPFVVPPPEKL</sequence>
<evidence type="ECO:0000259" key="2">
    <source>
        <dbReference type="Pfam" id="PF19051"/>
    </source>
</evidence>
<dbReference type="Gene3D" id="3.40.50.720">
    <property type="entry name" value="NAD(P)-binding Rossmann-like Domain"/>
    <property type="match status" value="1"/>
</dbReference>
<reference evidence="3 4" key="1">
    <citation type="journal article" name="Front. Microbiol.">
        <title>Sugar Metabolism of the First Thermophilic Planctomycete Thermogutta terrifontis: Comparative Genomic and Transcriptomic Approaches.</title>
        <authorList>
            <person name="Elcheninov A.G."/>
            <person name="Menzel P."/>
            <person name="Gudbergsdottir S.R."/>
            <person name="Slesarev A.I."/>
            <person name="Kadnikov V.V."/>
            <person name="Krogh A."/>
            <person name="Bonch-Osmolovskaya E.A."/>
            <person name="Peng X."/>
            <person name="Kublanov I.V."/>
        </authorList>
    </citation>
    <scope>NUCLEOTIDE SEQUENCE [LARGE SCALE GENOMIC DNA]</scope>
    <source>
        <strain evidence="3 4">R1</strain>
    </source>
</reference>
<dbReference type="InterPro" id="IPR043906">
    <property type="entry name" value="Gfo/Idh/MocA_OxRdtase_bact_C"/>
</dbReference>
<organism evidence="3 4">
    <name type="scientific">Thermogutta terrifontis</name>
    <dbReference type="NCBI Taxonomy" id="1331910"/>
    <lineage>
        <taxon>Bacteria</taxon>
        <taxon>Pseudomonadati</taxon>
        <taxon>Planctomycetota</taxon>
        <taxon>Planctomycetia</taxon>
        <taxon>Pirellulales</taxon>
        <taxon>Thermoguttaceae</taxon>
        <taxon>Thermogutta</taxon>
    </lineage>
</organism>
<evidence type="ECO:0000313" key="4">
    <source>
        <dbReference type="Proteomes" id="UP000215086"/>
    </source>
</evidence>
<feature type="domain" description="Gfo/Idh/MocA-like oxidoreductase bacterial type C-terminal" evidence="2">
    <location>
        <begin position="220"/>
        <end position="416"/>
    </location>
</feature>
<dbReference type="EC" id="1.1.1.18" evidence="3"/>
<dbReference type="PROSITE" id="PS51318">
    <property type="entry name" value="TAT"/>
    <property type="match status" value="1"/>
</dbReference>
<proteinExistence type="predicted"/>
<evidence type="ECO:0000259" key="1">
    <source>
        <dbReference type="Pfam" id="PF01408"/>
    </source>
</evidence>
<feature type="domain" description="Gfo/Idh/MocA-like oxidoreductase N-terminal" evidence="1">
    <location>
        <begin position="53"/>
        <end position="173"/>
    </location>
</feature>
<dbReference type="GO" id="GO:0050112">
    <property type="term" value="F:inositol 2-dehydrogenase (NAD+) activity"/>
    <property type="evidence" value="ECO:0007669"/>
    <property type="project" value="UniProtKB-EC"/>
</dbReference>
<dbReference type="InterPro" id="IPR006311">
    <property type="entry name" value="TAT_signal"/>
</dbReference>
<dbReference type="Pfam" id="PF19051">
    <property type="entry name" value="GFO_IDH_MocA_C2"/>
    <property type="match status" value="1"/>
</dbReference>
<name>A0A286RCG5_9BACT</name>
<keyword evidence="3" id="KW-0560">Oxidoreductase</keyword>